<dbReference type="Gene3D" id="1.10.150.130">
    <property type="match status" value="1"/>
</dbReference>
<feature type="domain" description="Tyr recombinase" evidence="5">
    <location>
        <begin position="76"/>
        <end position="247"/>
    </location>
</feature>
<dbReference type="Gene3D" id="1.10.443.10">
    <property type="entry name" value="Intergrase catalytic core"/>
    <property type="match status" value="1"/>
</dbReference>
<evidence type="ECO:0000256" key="2">
    <source>
        <dbReference type="ARBA" id="ARBA00022908"/>
    </source>
</evidence>
<comment type="caution">
    <text evidence="6">The sequence shown here is derived from an EMBL/GenBank/DDBJ whole genome shotgun (WGS) entry which is preliminary data.</text>
</comment>
<evidence type="ECO:0000313" key="7">
    <source>
        <dbReference type="Proteomes" id="UP001597108"/>
    </source>
</evidence>
<dbReference type="EMBL" id="JBHTJT010000007">
    <property type="protein sequence ID" value="MFD0979274.1"/>
    <property type="molecule type" value="Genomic_DNA"/>
</dbReference>
<proteinExistence type="inferred from homology"/>
<dbReference type="InterPro" id="IPR010998">
    <property type="entry name" value="Integrase_recombinase_N"/>
</dbReference>
<evidence type="ECO:0000259" key="5">
    <source>
        <dbReference type="PROSITE" id="PS51898"/>
    </source>
</evidence>
<evidence type="ECO:0000313" key="6">
    <source>
        <dbReference type="EMBL" id="MFD0979274.1"/>
    </source>
</evidence>
<name>A0ABW3IMG6_9RHOB</name>
<keyword evidence="2" id="KW-0229">DNA integration</keyword>
<dbReference type="PANTHER" id="PTHR30349">
    <property type="entry name" value="PHAGE INTEGRASE-RELATED"/>
    <property type="match status" value="1"/>
</dbReference>
<dbReference type="SUPFAM" id="SSF56349">
    <property type="entry name" value="DNA breaking-rejoining enzymes"/>
    <property type="match status" value="1"/>
</dbReference>
<keyword evidence="3" id="KW-0238">DNA-binding</keyword>
<dbReference type="RefSeq" id="WP_386073640.1">
    <property type="nucleotide sequence ID" value="NZ_JBHTJT010000007.1"/>
</dbReference>
<keyword evidence="7" id="KW-1185">Reference proteome</keyword>
<evidence type="ECO:0000256" key="1">
    <source>
        <dbReference type="ARBA" id="ARBA00008857"/>
    </source>
</evidence>
<dbReference type="Pfam" id="PF00589">
    <property type="entry name" value="Phage_integrase"/>
    <property type="match status" value="1"/>
</dbReference>
<evidence type="ECO:0000256" key="4">
    <source>
        <dbReference type="ARBA" id="ARBA00023172"/>
    </source>
</evidence>
<dbReference type="InterPro" id="IPR050090">
    <property type="entry name" value="Tyrosine_recombinase_XerCD"/>
</dbReference>
<gene>
    <name evidence="6" type="ORF">ACFQ2S_06360</name>
</gene>
<accession>A0ABW3IMG6</accession>
<reference evidence="7" key="1">
    <citation type="journal article" date="2019" name="Int. J. Syst. Evol. Microbiol.">
        <title>The Global Catalogue of Microorganisms (GCM) 10K type strain sequencing project: providing services to taxonomists for standard genome sequencing and annotation.</title>
        <authorList>
            <consortium name="The Broad Institute Genomics Platform"/>
            <consortium name="The Broad Institute Genome Sequencing Center for Infectious Disease"/>
            <person name="Wu L."/>
            <person name="Ma J."/>
        </authorList>
    </citation>
    <scope>NUCLEOTIDE SEQUENCE [LARGE SCALE GENOMIC DNA]</scope>
    <source>
        <strain evidence="7">CCUG 60524</strain>
    </source>
</reference>
<evidence type="ECO:0000256" key="3">
    <source>
        <dbReference type="ARBA" id="ARBA00023125"/>
    </source>
</evidence>
<dbReference type="PROSITE" id="PS51898">
    <property type="entry name" value="TYR_RECOMBINASE"/>
    <property type="match status" value="1"/>
</dbReference>
<organism evidence="6 7">
    <name type="scientific">Tropicimonas aquimaris</name>
    <dbReference type="NCBI Taxonomy" id="914152"/>
    <lineage>
        <taxon>Bacteria</taxon>
        <taxon>Pseudomonadati</taxon>
        <taxon>Pseudomonadota</taxon>
        <taxon>Alphaproteobacteria</taxon>
        <taxon>Rhodobacterales</taxon>
        <taxon>Roseobacteraceae</taxon>
        <taxon>Tropicimonas</taxon>
    </lineage>
</organism>
<protein>
    <submittedName>
        <fullName evidence="6">Tyrosine-type recombinase/integrase</fullName>
    </submittedName>
</protein>
<sequence length="258" mass="28587">MGYTGQAVLPHFGALRPDQITDTDCRDYLAKRIASGRKVGAVHTELGHLRSCMNWAVKRRLIDRAPYIERPNKPTPREVFLTRPEMARLISSTTAPHATVALTLLAGTAARVGAILDLTWDRVDFDRSQINLRLDDAMTRKGRAVVPMNGMVRGVLQTAHEAAISEFVVEHGGGPVKSIRTAFNAAKKRADLDHVTIHDVRRSAARFMVEAGVPMDRVAQMLGHSNTAMTEKVYGRFSPDHLQDAAEVLDFTRLRSVK</sequence>
<comment type="similarity">
    <text evidence="1">Belongs to the 'phage' integrase family.</text>
</comment>
<dbReference type="InterPro" id="IPR011010">
    <property type="entry name" value="DNA_brk_join_enz"/>
</dbReference>
<dbReference type="Proteomes" id="UP001597108">
    <property type="component" value="Unassembled WGS sequence"/>
</dbReference>
<keyword evidence="4" id="KW-0233">DNA recombination</keyword>
<dbReference type="CDD" id="cd00796">
    <property type="entry name" value="INT_Rci_Hp1_C"/>
    <property type="match status" value="1"/>
</dbReference>
<dbReference type="InterPro" id="IPR002104">
    <property type="entry name" value="Integrase_catalytic"/>
</dbReference>
<dbReference type="InterPro" id="IPR013762">
    <property type="entry name" value="Integrase-like_cat_sf"/>
</dbReference>
<dbReference type="PANTHER" id="PTHR30349:SF64">
    <property type="entry name" value="PROPHAGE INTEGRASE INTD-RELATED"/>
    <property type="match status" value="1"/>
</dbReference>